<feature type="domain" description="VTT" evidence="8">
    <location>
        <begin position="42"/>
        <end position="170"/>
    </location>
</feature>
<feature type="transmembrane region" description="Helical" evidence="7">
    <location>
        <begin position="181"/>
        <end position="202"/>
    </location>
</feature>
<organism evidence="9 10">
    <name type="scientific">Asanoa ishikariensis</name>
    <dbReference type="NCBI Taxonomy" id="137265"/>
    <lineage>
        <taxon>Bacteria</taxon>
        <taxon>Bacillati</taxon>
        <taxon>Actinomycetota</taxon>
        <taxon>Actinomycetes</taxon>
        <taxon>Micromonosporales</taxon>
        <taxon>Micromonosporaceae</taxon>
        <taxon>Asanoa</taxon>
    </lineage>
</organism>
<evidence type="ECO:0000313" key="10">
    <source>
        <dbReference type="Proteomes" id="UP000199632"/>
    </source>
</evidence>
<dbReference type="EMBL" id="FNQB01000001">
    <property type="protein sequence ID" value="SDY49251.1"/>
    <property type="molecule type" value="Genomic_DNA"/>
</dbReference>
<dbReference type="GO" id="GO:0005886">
    <property type="term" value="C:plasma membrane"/>
    <property type="evidence" value="ECO:0007669"/>
    <property type="project" value="UniProtKB-SubCell"/>
</dbReference>
<evidence type="ECO:0000259" key="8">
    <source>
        <dbReference type="Pfam" id="PF09335"/>
    </source>
</evidence>
<gene>
    <name evidence="9" type="ORF">SAMN05421684_0041</name>
</gene>
<comment type="subcellular location">
    <subcellularLocation>
        <location evidence="1">Cell membrane</location>
        <topology evidence="1">Multi-pass membrane protein</topology>
    </subcellularLocation>
</comment>
<dbReference type="PANTHER" id="PTHR42709">
    <property type="entry name" value="ALKALINE PHOSPHATASE LIKE PROTEIN"/>
    <property type="match status" value="1"/>
</dbReference>
<feature type="transmembrane region" description="Helical" evidence="7">
    <location>
        <begin position="60"/>
        <end position="83"/>
    </location>
</feature>
<evidence type="ECO:0000256" key="2">
    <source>
        <dbReference type="ARBA" id="ARBA00010792"/>
    </source>
</evidence>
<dbReference type="Pfam" id="PF09335">
    <property type="entry name" value="VTT_dom"/>
    <property type="match status" value="1"/>
</dbReference>
<dbReference type="PANTHER" id="PTHR42709:SF6">
    <property type="entry name" value="UNDECAPRENYL PHOSPHATE TRANSPORTER A"/>
    <property type="match status" value="1"/>
</dbReference>
<evidence type="ECO:0000313" key="9">
    <source>
        <dbReference type="EMBL" id="SDY49251.1"/>
    </source>
</evidence>
<feature type="transmembrane region" description="Helical" evidence="7">
    <location>
        <begin position="146"/>
        <end position="169"/>
    </location>
</feature>
<evidence type="ECO:0000256" key="5">
    <source>
        <dbReference type="ARBA" id="ARBA00022989"/>
    </source>
</evidence>
<name>A0A1H3KAR7_9ACTN</name>
<dbReference type="InterPro" id="IPR051311">
    <property type="entry name" value="DedA_domain"/>
</dbReference>
<reference evidence="10" key="1">
    <citation type="submission" date="2016-10" db="EMBL/GenBank/DDBJ databases">
        <authorList>
            <person name="Varghese N."/>
            <person name="Submissions S."/>
        </authorList>
    </citation>
    <scope>NUCLEOTIDE SEQUENCE [LARGE SCALE GENOMIC DNA]</scope>
    <source>
        <strain evidence="10">DSM 44718</strain>
    </source>
</reference>
<keyword evidence="5 7" id="KW-1133">Transmembrane helix</keyword>
<protein>
    <submittedName>
        <fullName evidence="9">Membrane protein DedA, SNARE-associated domain</fullName>
    </submittedName>
</protein>
<comment type="similarity">
    <text evidence="2">Belongs to the DedA family.</text>
</comment>
<evidence type="ECO:0000256" key="7">
    <source>
        <dbReference type="SAM" id="Phobius"/>
    </source>
</evidence>
<evidence type="ECO:0000256" key="6">
    <source>
        <dbReference type="ARBA" id="ARBA00023136"/>
    </source>
</evidence>
<dbReference type="STRING" id="137265.SAMN05421684_0041"/>
<evidence type="ECO:0000256" key="4">
    <source>
        <dbReference type="ARBA" id="ARBA00022692"/>
    </source>
</evidence>
<dbReference type="OrthoDB" id="9813426at2"/>
<keyword evidence="3" id="KW-1003">Cell membrane</keyword>
<dbReference type="AlphaFoldDB" id="A0A1H3KAR7"/>
<evidence type="ECO:0000256" key="1">
    <source>
        <dbReference type="ARBA" id="ARBA00004651"/>
    </source>
</evidence>
<dbReference type="RefSeq" id="WP_090785826.1">
    <property type="nucleotide sequence ID" value="NZ_BOND01000038.1"/>
</dbReference>
<dbReference type="Proteomes" id="UP000199632">
    <property type="component" value="Unassembled WGS sequence"/>
</dbReference>
<accession>A0A1H3KAR7</accession>
<keyword evidence="6 7" id="KW-0472">Membrane</keyword>
<dbReference type="InterPro" id="IPR032816">
    <property type="entry name" value="VTT_dom"/>
</dbReference>
<evidence type="ECO:0000256" key="3">
    <source>
        <dbReference type="ARBA" id="ARBA00022475"/>
    </source>
</evidence>
<proteinExistence type="inferred from homology"/>
<keyword evidence="4 7" id="KW-0812">Transmembrane</keyword>
<sequence>MIIASAPQPTDGIAGWAVDLMDRLGAPGAGLAVALENLFPPLPSEIILPLAGFTASRGELSLLAALFWTTAGSVVGALALYLVGAAVGRERVRAIATRLPLIRLHDIDRTEAWFARHGTKAVFLGRMIPIFRSLISVPAGVERMPVLTFLALTTAGSLIWNTVFVLAGYQLGESWWRVEAYAGVLQKVVIGAVVVLLAWFVATRLRRPIGRHGSH</sequence>
<keyword evidence="10" id="KW-1185">Reference proteome</keyword>